<organism evidence="1 2">
    <name type="scientific">Tanacetum coccineum</name>
    <dbReference type="NCBI Taxonomy" id="301880"/>
    <lineage>
        <taxon>Eukaryota</taxon>
        <taxon>Viridiplantae</taxon>
        <taxon>Streptophyta</taxon>
        <taxon>Embryophyta</taxon>
        <taxon>Tracheophyta</taxon>
        <taxon>Spermatophyta</taxon>
        <taxon>Magnoliopsida</taxon>
        <taxon>eudicotyledons</taxon>
        <taxon>Gunneridae</taxon>
        <taxon>Pentapetalae</taxon>
        <taxon>asterids</taxon>
        <taxon>campanulids</taxon>
        <taxon>Asterales</taxon>
        <taxon>Asteraceae</taxon>
        <taxon>Asteroideae</taxon>
        <taxon>Anthemideae</taxon>
        <taxon>Anthemidinae</taxon>
        <taxon>Tanacetum</taxon>
    </lineage>
</organism>
<evidence type="ECO:0008006" key="3">
    <source>
        <dbReference type="Google" id="ProtNLM"/>
    </source>
</evidence>
<evidence type="ECO:0000313" key="1">
    <source>
        <dbReference type="EMBL" id="GJS69112.1"/>
    </source>
</evidence>
<comment type="caution">
    <text evidence="1">The sequence shown here is derived from an EMBL/GenBank/DDBJ whole genome shotgun (WGS) entry which is preliminary data.</text>
</comment>
<name>A0ABQ4XVV6_9ASTR</name>
<proteinExistence type="predicted"/>
<gene>
    <name evidence="1" type="ORF">Tco_0701953</name>
</gene>
<dbReference type="Proteomes" id="UP001151760">
    <property type="component" value="Unassembled WGS sequence"/>
</dbReference>
<protein>
    <recommendedName>
        <fullName evidence="3">CCT domain-containing protein</fullName>
    </recommendedName>
</protein>
<keyword evidence="2" id="KW-1185">Reference proteome</keyword>
<evidence type="ECO:0000313" key="2">
    <source>
        <dbReference type="Proteomes" id="UP001151760"/>
    </source>
</evidence>
<sequence length="127" mass="14947">MTWNLSYTMNLNTSVKSKEKPFKEIRRKAVVQEVRGRYNCKLQKNRHFRETIRKEMRSGNEKEFIKVDEIVDDTHDNDLVLNVDHINEADECEMHSTSDVTRVPLTQTIYMPISHAEYPNYDEAGPS</sequence>
<reference evidence="1" key="1">
    <citation type="journal article" date="2022" name="Int. J. Mol. Sci.">
        <title>Draft Genome of Tanacetum Coccineum: Genomic Comparison of Closely Related Tanacetum-Family Plants.</title>
        <authorList>
            <person name="Yamashiro T."/>
            <person name="Shiraishi A."/>
            <person name="Nakayama K."/>
            <person name="Satake H."/>
        </authorList>
    </citation>
    <scope>NUCLEOTIDE SEQUENCE</scope>
</reference>
<reference evidence="1" key="2">
    <citation type="submission" date="2022-01" db="EMBL/GenBank/DDBJ databases">
        <authorList>
            <person name="Yamashiro T."/>
            <person name="Shiraishi A."/>
            <person name="Satake H."/>
            <person name="Nakayama K."/>
        </authorList>
    </citation>
    <scope>NUCLEOTIDE SEQUENCE</scope>
</reference>
<accession>A0ABQ4XVV6</accession>
<dbReference type="EMBL" id="BQNB010009839">
    <property type="protein sequence ID" value="GJS69112.1"/>
    <property type="molecule type" value="Genomic_DNA"/>
</dbReference>